<name>A0A9P8VWX0_9HYPO</name>
<dbReference type="AlphaFoldDB" id="A0A9P8VWX0"/>
<proteinExistence type="predicted"/>
<dbReference type="Pfam" id="PF09458">
    <property type="entry name" value="H_lectin"/>
    <property type="match status" value="1"/>
</dbReference>
<protein>
    <recommendedName>
        <fullName evidence="1">H-type lectin domain-containing protein</fullName>
    </recommendedName>
</protein>
<dbReference type="OrthoDB" id="291007at2759"/>
<accession>A0A9P8VWX0</accession>
<comment type="caution">
    <text evidence="2">The sequence shown here is derived from an EMBL/GenBank/DDBJ whole genome shotgun (WGS) entry which is preliminary data.</text>
</comment>
<dbReference type="Gene3D" id="2.60.40.2080">
    <property type="match status" value="1"/>
</dbReference>
<dbReference type="GO" id="GO:0030246">
    <property type="term" value="F:carbohydrate binding"/>
    <property type="evidence" value="ECO:0007669"/>
    <property type="project" value="InterPro"/>
</dbReference>
<gene>
    <name evidence="2" type="ORF">B0T10DRAFT_463375</name>
</gene>
<dbReference type="EMBL" id="JAGPYM010000023">
    <property type="protein sequence ID" value="KAH6883435.1"/>
    <property type="molecule type" value="Genomic_DNA"/>
</dbReference>
<dbReference type="InterPro" id="IPR037221">
    <property type="entry name" value="H-type_lectin_dom_sf"/>
</dbReference>
<feature type="domain" description="H-type lectin" evidence="1">
    <location>
        <begin position="164"/>
        <end position="219"/>
    </location>
</feature>
<dbReference type="InterPro" id="IPR019019">
    <property type="entry name" value="H-type_lectin_domain"/>
</dbReference>
<reference evidence="2 3" key="1">
    <citation type="journal article" date="2021" name="Nat. Commun.">
        <title>Genetic determinants of endophytism in the Arabidopsis root mycobiome.</title>
        <authorList>
            <person name="Mesny F."/>
            <person name="Miyauchi S."/>
            <person name="Thiergart T."/>
            <person name="Pickel B."/>
            <person name="Atanasova L."/>
            <person name="Karlsson M."/>
            <person name="Huettel B."/>
            <person name="Barry K.W."/>
            <person name="Haridas S."/>
            <person name="Chen C."/>
            <person name="Bauer D."/>
            <person name="Andreopoulos W."/>
            <person name="Pangilinan J."/>
            <person name="LaButti K."/>
            <person name="Riley R."/>
            <person name="Lipzen A."/>
            <person name="Clum A."/>
            <person name="Drula E."/>
            <person name="Henrissat B."/>
            <person name="Kohler A."/>
            <person name="Grigoriev I.V."/>
            <person name="Martin F.M."/>
            <person name="Hacquard S."/>
        </authorList>
    </citation>
    <scope>NUCLEOTIDE SEQUENCE [LARGE SCALE GENOMIC DNA]</scope>
    <source>
        <strain evidence="2 3">MPI-CAGE-CH-0241</strain>
    </source>
</reference>
<sequence>MDRKPALDCQHEQQSPAAGIPWNKEAVLEYYKRTNDWDEATIRRSLLEKYPAPETQFSAFDKESIMVYAFPAELTLDGSSRRPLTPWPELHRRRPRAQCPRAGGRGTGHHNLSGGAPQPLVRHQGLRPGAHLGHLRRRRPEIQVGEFATSEDHAWWEPKQKTSRHVTFKRPFSAGPPRVVVWYKMLDIDSGTWWRTMALAENVTAEGFDLSVETWGDRRGGGDVARALMKRKGYQ</sequence>
<keyword evidence="3" id="KW-1185">Reference proteome</keyword>
<organism evidence="2 3">
    <name type="scientific">Thelonectria olida</name>
    <dbReference type="NCBI Taxonomy" id="1576542"/>
    <lineage>
        <taxon>Eukaryota</taxon>
        <taxon>Fungi</taxon>
        <taxon>Dikarya</taxon>
        <taxon>Ascomycota</taxon>
        <taxon>Pezizomycotina</taxon>
        <taxon>Sordariomycetes</taxon>
        <taxon>Hypocreomycetidae</taxon>
        <taxon>Hypocreales</taxon>
        <taxon>Nectriaceae</taxon>
        <taxon>Thelonectria</taxon>
    </lineage>
</organism>
<dbReference type="Proteomes" id="UP000777438">
    <property type="component" value="Unassembled WGS sequence"/>
</dbReference>
<dbReference type="SUPFAM" id="SSF141086">
    <property type="entry name" value="Agglutinin HPA-like"/>
    <property type="match status" value="1"/>
</dbReference>
<evidence type="ECO:0000313" key="3">
    <source>
        <dbReference type="Proteomes" id="UP000777438"/>
    </source>
</evidence>
<evidence type="ECO:0000313" key="2">
    <source>
        <dbReference type="EMBL" id="KAH6883435.1"/>
    </source>
</evidence>
<evidence type="ECO:0000259" key="1">
    <source>
        <dbReference type="Pfam" id="PF09458"/>
    </source>
</evidence>
<dbReference type="GO" id="GO:0007155">
    <property type="term" value="P:cell adhesion"/>
    <property type="evidence" value="ECO:0007669"/>
    <property type="project" value="InterPro"/>
</dbReference>